<dbReference type="Gene3D" id="3.40.50.2000">
    <property type="entry name" value="Glycogen Phosphorylase B"/>
    <property type="match status" value="2"/>
</dbReference>
<sequence length="380" mass="39576">MILFLHNRYRTQGGEERAVAAFAWLVREHLGESVELLERDSRQLAPIRAARGLLRGGSEPQEVAAAVHRSGARIVHAHNLNPSFGPRALGAARAAGAKVLLHLHNYRLVCAVGTCVNSRSEDCTRCRGRDTRPGVRLNCRGSRTETAVYAAALARHNAALVAHADAIVVPSQAALDRLRELRAPLGATPVHVVGHVVPGLEGSSPPAPSNAGFALVVARLAPEKAVEVAIDACARARVPLVIAGDGPERARLAARSSGRDVRFAGRLDPEELARLRAGAGVAVVTTRAHETFGLAALEAMAAGLPTVATARGALTELADGAQLVPPNDPELLAHAIEGARGDAEAGRRAHAAALRLAAPSAVAPKLAAVYASLWTNADAG</sequence>
<proteinExistence type="predicted"/>
<name>A0A6J4T8K5_9ACTN</name>
<organism evidence="1">
    <name type="scientific">uncultured Solirubrobacteraceae bacterium</name>
    <dbReference type="NCBI Taxonomy" id="1162706"/>
    <lineage>
        <taxon>Bacteria</taxon>
        <taxon>Bacillati</taxon>
        <taxon>Actinomycetota</taxon>
        <taxon>Thermoleophilia</taxon>
        <taxon>Solirubrobacterales</taxon>
        <taxon>Solirubrobacteraceae</taxon>
        <taxon>environmental samples</taxon>
    </lineage>
</organism>
<dbReference type="AlphaFoldDB" id="A0A6J4T8K5"/>
<evidence type="ECO:0008006" key="2">
    <source>
        <dbReference type="Google" id="ProtNLM"/>
    </source>
</evidence>
<dbReference type="GO" id="GO:0016757">
    <property type="term" value="F:glycosyltransferase activity"/>
    <property type="evidence" value="ECO:0007669"/>
    <property type="project" value="TreeGrafter"/>
</dbReference>
<evidence type="ECO:0000313" key="1">
    <source>
        <dbReference type="EMBL" id="CAA9516828.1"/>
    </source>
</evidence>
<dbReference type="EMBL" id="CADCVR010000095">
    <property type="protein sequence ID" value="CAA9516828.1"/>
    <property type="molecule type" value="Genomic_DNA"/>
</dbReference>
<reference evidence="1" key="1">
    <citation type="submission" date="2020-02" db="EMBL/GenBank/DDBJ databases">
        <authorList>
            <person name="Meier V. D."/>
        </authorList>
    </citation>
    <scope>NUCLEOTIDE SEQUENCE</scope>
    <source>
        <strain evidence="1">AVDCRST_MAG53</strain>
    </source>
</reference>
<dbReference type="InterPro" id="IPR050194">
    <property type="entry name" value="Glycosyltransferase_grp1"/>
</dbReference>
<dbReference type="CDD" id="cd03801">
    <property type="entry name" value="GT4_PimA-like"/>
    <property type="match status" value="1"/>
</dbReference>
<dbReference type="SUPFAM" id="SSF53756">
    <property type="entry name" value="UDP-Glycosyltransferase/glycogen phosphorylase"/>
    <property type="match status" value="1"/>
</dbReference>
<dbReference type="PANTHER" id="PTHR45947:SF13">
    <property type="entry name" value="TRANSFERASE"/>
    <property type="match status" value="1"/>
</dbReference>
<dbReference type="Pfam" id="PF13692">
    <property type="entry name" value="Glyco_trans_1_4"/>
    <property type="match status" value="1"/>
</dbReference>
<protein>
    <recommendedName>
        <fullName evidence="2">Glycosyltransferase subfamily 4-like N-terminal domain-containing protein</fullName>
    </recommendedName>
</protein>
<accession>A0A6J4T8K5</accession>
<gene>
    <name evidence="1" type="ORF">AVDCRST_MAG53-3127</name>
</gene>
<dbReference type="PANTHER" id="PTHR45947">
    <property type="entry name" value="SULFOQUINOVOSYL TRANSFERASE SQD2"/>
    <property type="match status" value="1"/>
</dbReference>